<feature type="transmembrane region" description="Helical" evidence="1">
    <location>
        <begin position="250"/>
        <end position="271"/>
    </location>
</feature>
<feature type="transmembrane region" description="Helical" evidence="1">
    <location>
        <begin position="20"/>
        <end position="41"/>
    </location>
</feature>
<keyword evidence="1" id="KW-0472">Membrane</keyword>
<proteinExistence type="predicted"/>
<protein>
    <recommendedName>
        <fullName evidence="2">DUF6534 domain-containing protein</fullName>
    </recommendedName>
</protein>
<dbReference type="AlphaFoldDB" id="A0A2G8RMB6"/>
<dbReference type="InterPro" id="IPR045339">
    <property type="entry name" value="DUF6534"/>
</dbReference>
<dbReference type="Pfam" id="PF20152">
    <property type="entry name" value="DUF6534"/>
    <property type="match status" value="1"/>
</dbReference>
<feature type="transmembrane region" description="Helical" evidence="1">
    <location>
        <begin position="216"/>
        <end position="244"/>
    </location>
</feature>
<name>A0A2G8RMB6_9APHY</name>
<feature type="transmembrane region" description="Helical" evidence="1">
    <location>
        <begin position="61"/>
        <end position="82"/>
    </location>
</feature>
<keyword evidence="4" id="KW-1185">Reference proteome</keyword>
<organism evidence="3 4">
    <name type="scientific">Ganoderma sinense ZZ0214-1</name>
    <dbReference type="NCBI Taxonomy" id="1077348"/>
    <lineage>
        <taxon>Eukaryota</taxon>
        <taxon>Fungi</taxon>
        <taxon>Dikarya</taxon>
        <taxon>Basidiomycota</taxon>
        <taxon>Agaricomycotina</taxon>
        <taxon>Agaricomycetes</taxon>
        <taxon>Polyporales</taxon>
        <taxon>Polyporaceae</taxon>
        <taxon>Ganoderma</taxon>
    </lineage>
</organism>
<feature type="transmembrane region" description="Helical" evidence="1">
    <location>
        <begin position="102"/>
        <end position="123"/>
    </location>
</feature>
<dbReference type="EMBL" id="AYKW01000069">
    <property type="protein sequence ID" value="PIL22653.1"/>
    <property type="molecule type" value="Genomic_DNA"/>
</dbReference>
<keyword evidence="1" id="KW-1133">Transmembrane helix</keyword>
<accession>A0A2G8RMB6</accession>
<feature type="domain" description="DUF6534" evidence="2">
    <location>
        <begin position="190"/>
        <end position="275"/>
    </location>
</feature>
<dbReference type="PANTHER" id="PTHR40465:SF1">
    <property type="entry name" value="DUF6534 DOMAIN-CONTAINING PROTEIN"/>
    <property type="match status" value="1"/>
</dbReference>
<evidence type="ECO:0000256" key="1">
    <source>
        <dbReference type="SAM" id="Phobius"/>
    </source>
</evidence>
<evidence type="ECO:0000313" key="3">
    <source>
        <dbReference type="EMBL" id="PIL22653.1"/>
    </source>
</evidence>
<keyword evidence="1" id="KW-0812">Transmembrane</keyword>
<evidence type="ECO:0000313" key="4">
    <source>
        <dbReference type="Proteomes" id="UP000230002"/>
    </source>
</evidence>
<evidence type="ECO:0000259" key="2">
    <source>
        <dbReference type="Pfam" id="PF20152"/>
    </source>
</evidence>
<dbReference type="PANTHER" id="PTHR40465">
    <property type="entry name" value="CHROMOSOME 1, WHOLE GENOME SHOTGUN SEQUENCE"/>
    <property type="match status" value="1"/>
</dbReference>
<dbReference type="STRING" id="1077348.A0A2G8RMB6"/>
<reference evidence="3 4" key="1">
    <citation type="journal article" date="2015" name="Sci. Rep.">
        <title>Chromosome-level genome map provides insights into diverse defense mechanisms in the medicinal fungus Ganoderma sinense.</title>
        <authorList>
            <person name="Zhu Y."/>
            <person name="Xu J."/>
            <person name="Sun C."/>
            <person name="Zhou S."/>
            <person name="Xu H."/>
            <person name="Nelson D.R."/>
            <person name="Qian J."/>
            <person name="Song J."/>
            <person name="Luo H."/>
            <person name="Xiang L."/>
            <person name="Li Y."/>
            <person name="Xu Z."/>
            <person name="Ji A."/>
            <person name="Wang L."/>
            <person name="Lu S."/>
            <person name="Hayward A."/>
            <person name="Sun W."/>
            <person name="Li X."/>
            <person name="Schwartz D.C."/>
            <person name="Wang Y."/>
            <person name="Chen S."/>
        </authorList>
    </citation>
    <scope>NUCLEOTIDE SEQUENCE [LARGE SCALE GENOMIC DNA]</scope>
    <source>
        <strain evidence="3 4">ZZ0214-1</strain>
    </source>
</reference>
<dbReference type="OrthoDB" id="2739927at2759"/>
<feature type="transmembrane region" description="Helical" evidence="1">
    <location>
        <begin position="135"/>
        <end position="160"/>
    </location>
</feature>
<dbReference type="Proteomes" id="UP000230002">
    <property type="component" value="Unassembled WGS sequence"/>
</dbReference>
<comment type="caution">
    <text evidence="3">The sequence shown here is derived from an EMBL/GenBank/DDBJ whole genome shotgun (WGS) entry which is preliminary data.</text>
</comment>
<sequence>MSTATIQSSPLVESFPHIPVANTLGAWLIAVAAVFLLNGLLFHQAYRYFREYLGDRRFLKVWVVIVVILQTFVSALIFHTTWVYWIQSYWDPTNIFLGKSIWSINVLPIVSSITAISSQLFFIRRLWLFAPSFKPIAAIVFVLNLANLGCFTALSVRMFVEPSLISQASNKLSSNEKWAWYAAIATGVQMAGDIILTAALFYVFRKSRTGLGHTDSMLEVMIAYVVGTGAVNGLGHIVTIVLSLACPHNWIYGLFGCIDIKLYAIGFLVALDSRKFLAMTRCTTGAKDPNALPS</sequence>
<gene>
    <name evidence="3" type="ORF">GSI_15345</name>
</gene>
<feature type="transmembrane region" description="Helical" evidence="1">
    <location>
        <begin position="180"/>
        <end position="204"/>
    </location>
</feature>